<evidence type="ECO:0000313" key="1">
    <source>
        <dbReference type="EMBL" id="CCA44466.1"/>
    </source>
</evidence>
<sequence length="58" mass="6851">MCIKPIRMRAVHTRFAVQTIVLNFISKHHLLLYLEKMPSVSKHVSDGIFKQWFVIRSV</sequence>
<proteinExistence type="predicted"/>
<dbReference type="EMBL" id="FR845709">
    <property type="protein sequence ID" value="CCA44466.1"/>
    <property type="molecule type" value="Genomic_DNA"/>
</dbReference>
<name>I4E550_NEIME</name>
<organism evidence="1">
    <name type="scientific">Neisseria meningitidis alpha522</name>
    <dbReference type="NCBI Taxonomy" id="996307"/>
    <lineage>
        <taxon>Bacteria</taxon>
        <taxon>Pseudomonadati</taxon>
        <taxon>Pseudomonadota</taxon>
        <taxon>Betaproteobacteria</taxon>
        <taxon>Neisseriales</taxon>
        <taxon>Neisseriaceae</taxon>
        <taxon>Neisseria</taxon>
    </lineage>
</organism>
<protein>
    <submittedName>
        <fullName evidence="1">Uncharacterized protein</fullName>
    </submittedName>
</protein>
<accession>I4E550</accession>
<reference evidence="1" key="1">
    <citation type="submission" date="2011-03" db="EMBL/GenBank/DDBJ databases">
        <title>Draft genome of Neisseria meningitidis strain alpha522.</title>
        <authorList>
            <person name="Schoen C."/>
            <person name="Blom J."/>
        </authorList>
    </citation>
    <scope>NUCLEOTIDE SEQUENCE</scope>
    <source>
        <strain evidence="1">Alpha522</strain>
    </source>
</reference>
<gene>
    <name evidence="1" type="ORF">NMALPHA522_0925</name>
</gene>
<dbReference type="AlphaFoldDB" id="I4E550"/>